<name>A0A4U7ASB6_9PEZI</name>
<dbReference type="AlphaFoldDB" id="A0A4U7ASB6"/>
<proteinExistence type="predicted"/>
<reference evidence="1 2" key="1">
    <citation type="submission" date="2018-02" db="EMBL/GenBank/DDBJ databases">
        <title>Draft genome sequences of Elsinoe sp., causing black scab on jojoba.</title>
        <authorList>
            <person name="Stodart B."/>
            <person name="Jeffress S."/>
            <person name="Ash G."/>
            <person name="Arun Chinnappa K."/>
        </authorList>
    </citation>
    <scope>NUCLEOTIDE SEQUENCE [LARGE SCALE GENOMIC DNA]</scope>
    <source>
        <strain evidence="1 2">Hillstone_2</strain>
    </source>
</reference>
<dbReference type="Gene3D" id="3.30.70.100">
    <property type="match status" value="1"/>
</dbReference>
<dbReference type="Proteomes" id="UP000308133">
    <property type="component" value="Unassembled WGS sequence"/>
</dbReference>
<dbReference type="PANTHER" id="PTHR40257:SF1">
    <property type="entry name" value="DUF1330 DOMAIN-CONTAINING PROTEIN"/>
    <property type="match status" value="1"/>
</dbReference>
<protein>
    <submittedName>
        <fullName evidence="1">Uncharacterized protein</fullName>
    </submittedName>
</protein>
<organism evidence="1 2">
    <name type="scientific">Elsinoe australis</name>
    <dbReference type="NCBI Taxonomy" id="40998"/>
    <lineage>
        <taxon>Eukaryota</taxon>
        <taxon>Fungi</taxon>
        <taxon>Dikarya</taxon>
        <taxon>Ascomycota</taxon>
        <taxon>Pezizomycotina</taxon>
        <taxon>Dothideomycetes</taxon>
        <taxon>Dothideomycetidae</taxon>
        <taxon>Myriangiales</taxon>
        <taxon>Elsinoaceae</taxon>
        <taxon>Elsinoe</taxon>
    </lineage>
</organism>
<gene>
    <name evidence="1" type="ORF">C1H76_6744</name>
</gene>
<accession>A0A4U7ASB6</accession>
<dbReference type="EMBL" id="PTQR01000082">
    <property type="protein sequence ID" value="TKX21203.1"/>
    <property type="molecule type" value="Genomic_DNA"/>
</dbReference>
<evidence type="ECO:0000313" key="2">
    <source>
        <dbReference type="Proteomes" id="UP000308133"/>
    </source>
</evidence>
<evidence type="ECO:0000313" key="1">
    <source>
        <dbReference type="EMBL" id="TKX21203.1"/>
    </source>
</evidence>
<sequence length="263" mass="29765">MAPTTFHLISYLENESQFFQLLRNGLPATELLFAAKLYRWIHEPHLSVNNLIGTEKTLIHWNYLLVTKTPDLPDRLISKLSNHWSITAEVSGDLLASFASTKQSYEVAAPPELPSGWNAANHSELDAAEAPPDLEASVAMTARELGSARSASPSELRDFVRRFGSHHTGPVAMFNLLSYLPRQRERYFQYIAAFQQSIGIKVEDEGTRQEGGWEDVALVWYPSIWHIAKMLDDPEYAEADRKYKQGALRDNPLLCCTELNVFE</sequence>
<dbReference type="PANTHER" id="PTHR40257">
    <property type="match status" value="1"/>
</dbReference>
<comment type="caution">
    <text evidence="1">The sequence shown here is derived from an EMBL/GenBank/DDBJ whole genome shotgun (WGS) entry which is preliminary data.</text>
</comment>